<dbReference type="InterPro" id="IPR015943">
    <property type="entry name" value="WD40/YVTN_repeat-like_dom_sf"/>
</dbReference>
<dbReference type="PANTHER" id="PTHR44019:SF8">
    <property type="entry name" value="POC1 CENTRIOLAR PROTEIN HOMOLOG"/>
    <property type="match status" value="1"/>
</dbReference>
<evidence type="ECO:0000256" key="1">
    <source>
        <dbReference type="ARBA" id="ARBA00022574"/>
    </source>
</evidence>
<evidence type="ECO:0008006" key="5">
    <source>
        <dbReference type="Google" id="ProtNLM"/>
    </source>
</evidence>
<dbReference type="EMBL" id="PUHY01000006">
    <property type="protein sequence ID" value="PQO36120.1"/>
    <property type="molecule type" value="Genomic_DNA"/>
</dbReference>
<reference evidence="3 4" key="1">
    <citation type="submission" date="2018-02" db="EMBL/GenBank/DDBJ databases">
        <title>Comparative genomes isolates from brazilian mangrove.</title>
        <authorList>
            <person name="Araujo J.E."/>
            <person name="Taketani R.G."/>
            <person name="Silva M.C.P."/>
            <person name="Loureco M.V."/>
            <person name="Andreote F.D."/>
        </authorList>
    </citation>
    <scope>NUCLEOTIDE SEQUENCE [LARGE SCALE GENOMIC DNA]</scope>
    <source>
        <strain evidence="3 4">Hex-1 MGV</strain>
    </source>
</reference>
<protein>
    <recommendedName>
        <fullName evidence="5">WD40 repeat domain-containing protein</fullName>
    </recommendedName>
</protein>
<keyword evidence="1" id="KW-0853">WD repeat</keyword>
<evidence type="ECO:0000313" key="3">
    <source>
        <dbReference type="EMBL" id="PQO36120.1"/>
    </source>
</evidence>
<keyword evidence="2" id="KW-0677">Repeat</keyword>
<dbReference type="Gene3D" id="2.130.10.10">
    <property type="entry name" value="YVTN repeat-like/Quinoprotein amine dehydrogenase"/>
    <property type="match status" value="1"/>
</dbReference>
<dbReference type="SUPFAM" id="SSF69322">
    <property type="entry name" value="Tricorn protease domain 2"/>
    <property type="match status" value="1"/>
</dbReference>
<gene>
    <name evidence="3" type="ORF">C5Y83_09375</name>
</gene>
<evidence type="ECO:0000256" key="2">
    <source>
        <dbReference type="ARBA" id="ARBA00022737"/>
    </source>
</evidence>
<dbReference type="PANTHER" id="PTHR44019">
    <property type="entry name" value="WD REPEAT-CONTAINING PROTEIN 55"/>
    <property type="match status" value="1"/>
</dbReference>
<sequence length="331" mass="36911">MRGIDFVTEVEGIKGLQFTGNGSNLIVETMSQHSGWPMRLYYLNASNGKSVSIADPLTGLRGAVGYSDNRCLWTLEKEGHLLIESLTVDPDGMIDMRVKHSIKLPEPERFDSVVAVSLKQRFFVERSKDEELRIVDLKSGQTKQVLEMNVRVEAVALSEDGKLLSACGMPIAAWTEPWQMANSNSSFVFVWDTESGKLIYERNLGYRVFTTKFSKDNSLVLCSGWEDGHEGDMEVPIGHVDVVEPKKNGWSSHYLTDSYILCADFVNQDEIVIGLGNGRVQILDYRQGKQITEVQVNPWHVSSIAVHGDLLATGAETGEVSLWRLSHSKAE</sequence>
<accession>A0A2S8FVP7</accession>
<dbReference type="Proteomes" id="UP000238322">
    <property type="component" value="Unassembled WGS sequence"/>
</dbReference>
<comment type="caution">
    <text evidence="3">The sequence shown here is derived from an EMBL/GenBank/DDBJ whole genome shotgun (WGS) entry which is preliminary data.</text>
</comment>
<dbReference type="AlphaFoldDB" id="A0A2S8FVP7"/>
<organism evidence="3 4">
    <name type="scientific">Blastopirellula marina</name>
    <dbReference type="NCBI Taxonomy" id="124"/>
    <lineage>
        <taxon>Bacteria</taxon>
        <taxon>Pseudomonadati</taxon>
        <taxon>Planctomycetota</taxon>
        <taxon>Planctomycetia</taxon>
        <taxon>Pirellulales</taxon>
        <taxon>Pirellulaceae</taxon>
        <taxon>Blastopirellula</taxon>
    </lineage>
</organism>
<evidence type="ECO:0000313" key="4">
    <source>
        <dbReference type="Proteomes" id="UP000238322"/>
    </source>
</evidence>
<name>A0A2S8FVP7_9BACT</name>
<dbReference type="InterPro" id="IPR050505">
    <property type="entry name" value="WDR55/POC1"/>
</dbReference>
<proteinExistence type="predicted"/>